<feature type="region of interest" description="Disordered" evidence="7">
    <location>
        <begin position="14"/>
        <end position="35"/>
    </location>
</feature>
<dbReference type="GO" id="GO:0035999">
    <property type="term" value="P:tetrahydrofolate interconversion"/>
    <property type="evidence" value="ECO:0007669"/>
    <property type="project" value="TreeGrafter"/>
</dbReference>
<dbReference type="InterPro" id="IPR000672">
    <property type="entry name" value="THF_DH/CycHdrlase"/>
</dbReference>
<dbReference type="PANTHER" id="PTHR48099">
    <property type="entry name" value="C-1-TETRAHYDROFOLATE SYNTHASE, CYTOPLASMIC-RELATED"/>
    <property type="match status" value="1"/>
</dbReference>
<feature type="domain" description="Tetrahydrofolate dehydrogenase/cyclohydrolase catalytic" evidence="8">
    <location>
        <begin position="129"/>
        <end position="189"/>
    </location>
</feature>
<dbReference type="PROSITE" id="PS00766">
    <property type="entry name" value="THF_DHG_CYH_1"/>
    <property type="match status" value="1"/>
</dbReference>
<dbReference type="GO" id="GO:0004477">
    <property type="term" value="F:methenyltetrahydrofolate cyclohydrolase activity"/>
    <property type="evidence" value="ECO:0007669"/>
    <property type="project" value="UniProtKB-EC"/>
</dbReference>
<evidence type="ECO:0000259" key="9">
    <source>
        <dbReference type="Pfam" id="PF02882"/>
    </source>
</evidence>
<dbReference type="InterPro" id="IPR020867">
    <property type="entry name" value="THF_DH/CycHdrlase_CS"/>
</dbReference>
<dbReference type="InterPro" id="IPR036291">
    <property type="entry name" value="NAD(P)-bd_dom_sf"/>
</dbReference>
<keyword evidence="5" id="KW-0511">Multifunctional enzyme</keyword>
<dbReference type="SUPFAM" id="SSF53223">
    <property type="entry name" value="Aminoacid dehydrogenase-like, N-terminal domain"/>
    <property type="match status" value="1"/>
</dbReference>
<dbReference type="CDD" id="cd01080">
    <property type="entry name" value="NAD_bind_m-THF_DH_Cyclohyd"/>
    <property type="match status" value="1"/>
</dbReference>
<evidence type="ECO:0000313" key="10">
    <source>
        <dbReference type="Ensembl" id="ENSLLTP00000015442.1"/>
    </source>
</evidence>
<dbReference type="InterPro" id="IPR020630">
    <property type="entry name" value="THF_DH/CycHdrlase_cat_dom"/>
</dbReference>
<dbReference type="Pfam" id="PF02882">
    <property type="entry name" value="THF_DHG_CYH_C"/>
    <property type="match status" value="1"/>
</dbReference>
<evidence type="ECO:0000256" key="6">
    <source>
        <dbReference type="ARBA" id="ARBA00036357"/>
    </source>
</evidence>
<dbReference type="SUPFAM" id="SSF51735">
    <property type="entry name" value="NAD(P)-binding Rossmann-fold domains"/>
    <property type="match status" value="1"/>
</dbReference>
<evidence type="ECO:0000256" key="3">
    <source>
        <dbReference type="ARBA" id="ARBA00022801"/>
    </source>
</evidence>
<dbReference type="GO" id="GO:0004488">
    <property type="term" value="F:methylenetetrahydrofolate dehydrogenase (NADP+) activity"/>
    <property type="evidence" value="ECO:0007669"/>
    <property type="project" value="InterPro"/>
</dbReference>
<dbReference type="HAMAP" id="MF_01576">
    <property type="entry name" value="THF_DHG_CYH"/>
    <property type="match status" value="1"/>
</dbReference>
<evidence type="ECO:0000256" key="4">
    <source>
        <dbReference type="ARBA" id="ARBA00023002"/>
    </source>
</evidence>
<dbReference type="GeneTree" id="ENSGT00940000164825"/>
<dbReference type="PANTHER" id="PTHR48099:SF15">
    <property type="entry name" value="BIFUNCTIONAL METHYLENETETRAHYDROFOLATE DEHYDROGENASE_CYCLOHYDROLASE, MITOCHONDRIAL"/>
    <property type="match status" value="1"/>
</dbReference>
<evidence type="ECO:0000313" key="11">
    <source>
        <dbReference type="Proteomes" id="UP000694406"/>
    </source>
</evidence>
<keyword evidence="4" id="KW-0560">Oxidoreductase</keyword>
<keyword evidence="2" id="KW-0554">One-carbon metabolism</keyword>
<dbReference type="AlphaFoldDB" id="A0A8C5WV65"/>
<dbReference type="PRINTS" id="PR00085">
    <property type="entry name" value="THFDHDRGNASE"/>
</dbReference>
<organism evidence="10 11">
    <name type="scientific">Laticauda laticaudata</name>
    <name type="common">Blue-ringed sea krait</name>
    <name type="synonym">Blue-lipped sea krait</name>
    <dbReference type="NCBI Taxonomy" id="8630"/>
    <lineage>
        <taxon>Eukaryota</taxon>
        <taxon>Metazoa</taxon>
        <taxon>Chordata</taxon>
        <taxon>Craniata</taxon>
        <taxon>Vertebrata</taxon>
        <taxon>Euteleostomi</taxon>
        <taxon>Lepidosauria</taxon>
        <taxon>Squamata</taxon>
        <taxon>Bifurcata</taxon>
        <taxon>Unidentata</taxon>
        <taxon>Episquamata</taxon>
        <taxon>Toxicofera</taxon>
        <taxon>Serpentes</taxon>
        <taxon>Colubroidea</taxon>
        <taxon>Elapidae</taxon>
        <taxon>Laticaudinae</taxon>
        <taxon>Laticauda</taxon>
    </lineage>
</organism>
<keyword evidence="11" id="KW-1185">Reference proteome</keyword>
<name>A0A8C5WV65_LATLA</name>
<accession>A0A8C5WV65</accession>
<evidence type="ECO:0000256" key="1">
    <source>
        <dbReference type="ARBA" id="ARBA00012776"/>
    </source>
</evidence>
<evidence type="ECO:0000256" key="5">
    <source>
        <dbReference type="ARBA" id="ARBA00023268"/>
    </source>
</evidence>
<dbReference type="InterPro" id="IPR020631">
    <property type="entry name" value="THF_DH/CycHdrlase_NAD-bd_dom"/>
</dbReference>
<dbReference type="FunFam" id="3.40.50.720:FF:000070">
    <property type="entry name" value="probable bifunctional methylenetetrahydrofolate dehydrogenase/cyclohydrolase 2"/>
    <property type="match status" value="1"/>
</dbReference>
<feature type="domain" description="Tetrahydrofolate dehydrogenase/cyclohydrolase NAD(P)-binding" evidence="9">
    <location>
        <begin position="208"/>
        <end position="364"/>
    </location>
</feature>
<dbReference type="InterPro" id="IPR046346">
    <property type="entry name" value="Aminoacid_DH-like_N_sf"/>
</dbReference>
<reference evidence="10" key="2">
    <citation type="submission" date="2025-09" db="UniProtKB">
        <authorList>
            <consortium name="Ensembl"/>
        </authorList>
    </citation>
    <scope>IDENTIFICATION</scope>
</reference>
<evidence type="ECO:0000256" key="2">
    <source>
        <dbReference type="ARBA" id="ARBA00022563"/>
    </source>
</evidence>
<reference evidence="10" key="1">
    <citation type="submission" date="2025-08" db="UniProtKB">
        <authorList>
            <consortium name="Ensembl"/>
        </authorList>
    </citation>
    <scope>IDENTIFICATION</scope>
</reference>
<proteinExistence type="inferred from homology"/>
<dbReference type="Gene3D" id="3.40.50.10860">
    <property type="entry name" value="Leucine Dehydrogenase, chain A, domain 1"/>
    <property type="match status" value="1"/>
</dbReference>
<dbReference type="Pfam" id="PF00763">
    <property type="entry name" value="THF_DHG_CYH"/>
    <property type="match status" value="1"/>
</dbReference>
<keyword evidence="3" id="KW-0378">Hydrolase</keyword>
<dbReference type="Proteomes" id="UP000694406">
    <property type="component" value="Unplaced"/>
</dbReference>
<dbReference type="EC" id="3.5.4.9" evidence="1"/>
<protein>
    <recommendedName>
        <fullName evidence="1">methenyltetrahydrofolate cyclohydrolase</fullName>
        <ecNumber evidence="1">3.5.4.9</ecNumber>
    </recommendedName>
</protein>
<dbReference type="Ensembl" id="ENSLLTT00000016042.1">
    <property type="protein sequence ID" value="ENSLLTP00000015442.1"/>
    <property type="gene ID" value="ENSLLTG00000011843.1"/>
</dbReference>
<dbReference type="Gene3D" id="3.40.50.720">
    <property type="entry name" value="NAD(P)-binding Rossmann-like Domain"/>
    <property type="match status" value="1"/>
</dbReference>
<dbReference type="GO" id="GO:0004487">
    <property type="term" value="F:methylenetetrahydrofolate dehydrogenase (NAD+) activity"/>
    <property type="evidence" value="ECO:0007669"/>
    <property type="project" value="TreeGrafter"/>
</dbReference>
<dbReference type="PROSITE" id="PS00767">
    <property type="entry name" value="THF_DHG_CYH_2"/>
    <property type="match status" value="1"/>
</dbReference>
<evidence type="ECO:0000259" key="8">
    <source>
        <dbReference type="Pfam" id="PF00763"/>
    </source>
</evidence>
<dbReference type="GO" id="GO:0005739">
    <property type="term" value="C:mitochondrion"/>
    <property type="evidence" value="ECO:0007669"/>
    <property type="project" value="TreeGrafter"/>
</dbReference>
<comment type="catalytic activity">
    <reaction evidence="6">
        <text>(6R)-5,10-methenyltetrahydrofolate + H2O = (6R)-10-formyltetrahydrofolate + H(+)</text>
        <dbReference type="Rhea" id="RHEA:23700"/>
        <dbReference type="ChEBI" id="CHEBI:15377"/>
        <dbReference type="ChEBI" id="CHEBI:15378"/>
        <dbReference type="ChEBI" id="CHEBI:57455"/>
        <dbReference type="ChEBI" id="CHEBI:195366"/>
        <dbReference type="EC" id="3.5.4.9"/>
    </reaction>
</comment>
<evidence type="ECO:0000256" key="7">
    <source>
        <dbReference type="SAM" id="MobiDB-lite"/>
    </source>
</evidence>
<sequence>MQHESQLKIASFGTGKPKTKAIPKTQDGDTKFSHWEGNPRPSNVSWWMRMGSCRRVCHSQLLCGLLLQPVNVVAAARTAVPKQGLEQLLRGVPELRVISLFYSGLPYQLACGEAVSSNFHLLILHWFLAGISSETILKPASVTEEELLDLIVKLNHDANVDGLLVQLPLPEHIDERKICNAVNPEKDVDGFHVVNVGRMCLDQYSMLPATPWGVWEIIKRTGIPTLGKNVVVAGRSKNVGMPIAMLLHTDGRHERPGGDATVTISHRYTPKEQLKQHTILADIVVAAAGIPNLITADMIKEGAAVIDVGINRIQDPVTAKPKLVGDVDFEGVKQKASYITPVPGGVGPMTVAMLMKNTIIAAKKMLRAQHLETFSA</sequence>